<dbReference type="RefSeq" id="WP_350017033.1">
    <property type="nucleotide sequence ID" value="NZ_CP157948.1"/>
</dbReference>
<dbReference type="EMBL" id="CP157948">
    <property type="protein sequence ID" value="XBS91380.1"/>
    <property type="molecule type" value="Genomic_DNA"/>
</dbReference>
<dbReference type="InterPro" id="IPR037523">
    <property type="entry name" value="VOC_core"/>
</dbReference>
<reference evidence="2" key="1">
    <citation type="submission" date="2024-06" db="EMBL/GenBank/DDBJ databases">
        <authorList>
            <person name="Sun Y."/>
        </authorList>
    </citation>
    <scope>NUCLEOTIDE SEQUENCE</scope>
    <source>
        <strain evidence="2">IGA1.0</strain>
    </source>
</reference>
<gene>
    <name evidence="2" type="ORF">ABNK63_07005</name>
</gene>
<name>A0AAU7QPT0_9GAMM</name>
<proteinExistence type="predicted"/>
<dbReference type="PANTHER" id="PTHR36503">
    <property type="entry name" value="BLR2520 PROTEIN"/>
    <property type="match status" value="1"/>
</dbReference>
<organism evidence="2">
    <name type="scientific">Rhodanobacter sp. IGA1.0</name>
    <dbReference type="NCBI Taxonomy" id="3158582"/>
    <lineage>
        <taxon>Bacteria</taxon>
        <taxon>Pseudomonadati</taxon>
        <taxon>Pseudomonadota</taxon>
        <taxon>Gammaproteobacteria</taxon>
        <taxon>Lysobacterales</taxon>
        <taxon>Rhodanobacteraceae</taxon>
        <taxon>Rhodanobacter</taxon>
    </lineage>
</organism>
<dbReference type="InterPro" id="IPR053863">
    <property type="entry name" value="Glyoxy/Ble-like_N"/>
</dbReference>
<dbReference type="PROSITE" id="PS51819">
    <property type="entry name" value="VOC"/>
    <property type="match status" value="1"/>
</dbReference>
<dbReference type="Pfam" id="PF22677">
    <property type="entry name" value="Ble-like_N"/>
    <property type="match status" value="1"/>
</dbReference>
<evidence type="ECO:0000259" key="1">
    <source>
        <dbReference type="PROSITE" id="PS51819"/>
    </source>
</evidence>
<dbReference type="Gene3D" id="3.10.180.10">
    <property type="entry name" value="2,3-Dihydroxybiphenyl 1,2-Dioxygenase, domain 1"/>
    <property type="match status" value="1"/>
</dbReference>
<evidence type="ECO:0000313" key="2">
    <source>
        <dbReference type="EMBL" id="XBS91380.1"/>
    </source>
</evidence>
<dbReference type="PANTHER" id="PTHR36503:SF2">
    <property type="entry name" value="BLR2408 PROTEIN"/>
    <property type="match status" value="1"/>
</dbReference>
<dbReference type="InterPro" id="IPR029068">
    <property type="entry name" value="Glyas_Bleomycin-R_OHBP_Dase"/>
</dbReference>
<sequence length="135" mass="14815">MSKMIFVNLPVADLKKSMAFYAAIGFVNNPHFTDDTAACMVWSETIHVMLLTHAKWRTFTERPIPDAGASEVMLALSLDDRAAVDAMNDTAAANGGTADINPVQEHGFMYGRDLTDPDGHVWEAFWMDPAVIPAD</sequence>
<feature type="domain" description="VOC" evidence="1">
    <location>
        <begin position="3"/>
        <end position="127"/>
    </location>
</feature>
<accession>A0AAU7QPT0</accession>
<dbReference type="AlphaFoldDB" id="A0AAU7QPT0"/>
<protein>
    <submittedName>
        <fullName evidence="2">VOC family protein</fullName>
    </submittedName>
</protein>
<dbReference type="SUPFAM" id="SSF54593">
    <property type="entry name" value="Glyoxalase/Bleomycin resistance protein/Dihydroxybiphenyl dioxygenase"/>
    <property type="match status" value="1"/>
</dbReference>